<protein>
    <recommendedName>
        <fullName evidence="5">Lipoprotein</fullName>
    </recommendedName>
</protein>
<reference evidence="3 4" key="1">
    <citation type="submission" date="2023-04" db="EMBL/GenBank/DDBJ databases">
        <title>Bacteria Genome Submission.</title>
        <authorList>
            <person name="Isaac P."/>
        </authorList>
    </citation>
    <scope>NUCLEOTIDE SEQUENCE [LARGE SCALE GENOMIC DNA]</scope>
    <source>
        <strain evidence="3 4">SampleS7P1</strain>
    </source>
</reference>
<feature type="chain" id="PRO_5046920160" description="Lipoprotein" evidence="2">
    <location>
        <begin position="19"/>
        <end position="260"/>
    </location>
</feature>
<feature type="region of interest" description="Disordered" evidence="1">
    <location>
        <begin position="26"/>
        <end position="46"/>
    </location>
</feature>
<proteinExistence type="predicted"/>
<evidence type="ECO:0008006" key="5">
    <source>
        <dbReference type="Google" id="ProtNLM"/>
    </source>
</evidence>
<sequence length="260" mass="29226">MKRRFLMTGFLIAALALGGCSNLGSKTSDKNKSAQTQSSNQESSDETVVKDLGVKFKLPTSWEEIGAGGAVLDEREMSFSFICPDDAKELAELSKKMDEKKISNNGNIDKSDEEKLMNLYMEKMKNIGSILRLNKNDAEKVLKSDKYSNYSKKDKIGELNNYVYYFVYNEKIDDSNLSDSSKAEVKKIEKSINEFKDSIKPIDPSKIKSNTKDEKAIEESINGTISFKSKTIQGKNINSSIFKENKLTMINIWGHHACHA</sequence>
<accession>A0ABY8R553</accession>
<feature type="signal peptide" evidence="2">
    <location>
        <begin position="1"/>
        <end position="18"/>
    </location>
</feature>
<dbReference type="EMBL" id="CP124685">
    <property type="protein sequence ID" value="WGX76585.1"/>
    <property type="molecule type" value="Genomic_DNA"/>
</dbReference>
<dbReference type="Proteomes" id="UP001239169">
    <property type="component" value="Chromosome"/>
</dbReference>
<gene>
    <name evidence="3" type="ORF">QJS64_05465</name>
</gene>
<evidence type="ECO:0000313" key="4">
    <source>
        <dbReference type="Proteomes" id="UP001239169"/>
    </source>
</evidence>
<keyword evidence="4" id="KW-1185">Reference proteome</keyword>
<name>A0ABY8R553_PARBF</name>
<evidence type="ECO:0000256" key="1">
    <source>
        <dbReference type="SAM" id="MobiDB-lite"/>
    </source>
</evidence>
<organism evidence="3 4">
    <name type="scientific">Paraclostridium bifermentans</name>
    <name type="common">Clostridium bifermentans</name>
    <dbReference type="NCBI Taxonomy" id="1490"/>
    <lineage>
        <taxon>Bacteria</taxon>
        <taxon>Bacillati</taxon>
        <taxon>Bacillota</taxon>
        <taxon>Clostridia</taxon>
        <taxon>Peptostreptococcales</taxon>
        <taxon>Peptostreptococcaceae</taxon>
        <taxon>Paraclostridium</taxon>
    </lineage>
</organism>
<keyword evidence="2" id="KW-0732">Signal</keyword>
<dbReference type="PROSITE" id="PS51257">
    <property type="entry name" value="PROKAR_LIPOPROTEIN"/>
    <property type="match status" value="1"/>
</dbReference>
<evidence type="ECO:0000313" key="3">
    <source>
        <dbReference type="EMBL" id="WGX76585.1"/>
    </source>
</evidence>
<feature type="compositionally biased region" description="Polar residues" evidence="1">
    <location>
        <begin position="33"/>
        <end position="42"/>
    </location>
</feature>
<evidence type="ECO:0000256" key="2">
    <source>
        <dbReference type="SAM" id="SignalP"/>
    </source>
</evidence>